<dbReference type="AlphaFoldDB" id="A0A1T5LIB8"/>
<protein>
    <recommendedName>
        <fullName evidence="1">DUF4440 domain-containing protein</fullName>
    </recommendedName>
</protein>
<sequence>MKKDVAILRQFYADDFVFTHGTGYVEGKESWIKDVENPAKKFTSREHDSTLVELHQDLAIVTGRLIISRSEKDKVYRYGIRYIRVFALRNKNWQLVSHRTIKEWHYS</sequence>
<keyword evidence="3" id="KW-1185">Reference proteome</keyword>
<dbReference type="Gene3D" id="3.10.450.50">
    <property type="match status" value="1"/>
</dbReference>
<reference evidence="2 3" key="1">
    <citation type="submission" date="2017-02" db="EMBL/GenBank/DDBJ databases">
        <authorList>
            <person name="Peterson S.W."/>
        </authorList>
    </citation>
    <scope>NUCLEOTIDE SEQUENCE [LARGE SCALE GENOMIC DNA]</scope>
    <source>
        <strain evidence="2 3">DSM 25262</strain>
    </source>
</reference>
<accession>A0A1T5LIB8</accession>
<dbReference type="EMBL" id="FUZU01000002">
    <property type="protein sequence ID" value="SKC75525.1"/>
    <property type="molecule type" value="Genomic_DNA"/>
</dbReference>
<evidence type="ECO:0000259" key="1">
    <source>
        <dbReference type="Pfam" id="PF14534"/>
    </source>
</evidence>
<dbReference type="SUPFAM" id="SSF54427">
    <property type="entry name" value="NTF2-like"/>
    <property type="match status" value="1"/>
</dbReference>
<proteinExistence type="predicted"/>
<dbReference type="OrthoDB" id="3253136at2"/>
<gene>
    <name evidence="2" type="ORF">SAMN05660236_3262</name>
</gene>
<organism evidence="2 3">
    <name type="scientific">Ohtaekwangia koreensis</name>
    <dbReference type="NCBI Taxonomy" id="688867"/>
    <lineage>
        <taxon>Bacteria</taxon>
        <taxon>Pseudomonadati</taxon>
        <taxon>Bacteroidota</taxon>
        <taxon>Cytophagia</taxon>
        <taxon>Cytophagales</taxon>
        <taxon>Fulvivirgaceae</taxon>
        <taxon>Ohtaekwangia</taxon>
    </lineage>
</organism>
<name>A0A1T5LIB8_9BACT</name>
<dbReference type="Proteomes" id="UP000190961">
    <property type="component" value="Unassembled WGS sequence"/>
</dbReference>
<dbReference type="Pfam" id="PF14534">
    <property type="entry name" value="DUF4440"/>
    <property type="match status" value="1"/>
</dbReference>
<feature type="domain" description="DUF4440" evidence="1">
    <location>
        <begin position="2"/>
        <end position="95"/>
    </location>
</feature>
<evidence type="ECO:0000313" key="2">
    <source>
        <dbReference type="EMBL" id="SKC75525.1"/>
    </source>
</evidence>
<dbReference type="InterPro" id="IPR032710">
    <property type="entry name" value="NTF2-like_dom_sf"/>
</dbReference>
<dbReference type="InterPro" id="IPR027843">
    <property type="entry name" value="DUF4440"/>
</dbReference>
<evidence type="ECO:0000313" key="3">
    <source>
        <dbReference type="Proteomes" id="UP000190961"/>
    </source>
</evidence>